<organism evidence="2 3">
    <name type="scientific">Nyctereutes procyonoides</name>
    <name type="common">Raccoon dog</name>
    <name type="synonym">Canis procyonoides</name>
    <dbReference type="NCBI Taxonomy" id="34880"/>
    <lineage>
        <taxon>Eukaryota</taxon>
        <taxon>Metazoa</taxon>
        <taxon>Chordata</taxon>
        <taxon>Craniata</taxon>
        <taxon>Vertebrata</taxon>
        <taxon>Euteleostomi</taxon>
        <taxon>Mammalia</taxon>
        <taxon>Eutheria</taxon>
        <taxon>Laurasiatheria</taxon>
        <taxon>Carnivora</taxon>
        <taxon>Caniformia</taxon>
        <taxon>Canidae</taxon>
        <taxon>Nyctereutes</taxon>
    </lineage>
</organism>
<reference evidence="2" key="1">
    <citation type="submission" date="2020-12" db="EMBL/GenBank/DDBJ databases">
        <authorList>
            <consortium name="Molecular Ecology Group"/>
        </authorList>
    </citation>
    <scope>NUCLEOTIDE SEQUENCE</scope>
    <source>
        <strain evidence="2">TBG_1078</strain>
    </source>
</reference>
<feature type="compositionally biased region" description="Basic and acidic residues" evidence="1">
    <location>
        <begin position="95"/>
        <end position="110"/>
    </location>
</feature>
<sequence>MATVTRKTQTPLASSTVIQQSTSGTKGRKHTKTTCKPRSRQSGKVPKTTTRVKRHLRKNLTGKASPKPSTSSRKLKKGKRTTLFGHYYRLKKALKHNESERHQERGEKPTTSRAYLGSQ</sequence>
<gene>
    <name evidence="2" type="ORF">NYPRO_LOCUS15642</name>
</gene>
<dbReference type="InterPro" id="IPR040433">
    <property type="entry name" value="Spermatid_TP"/>
</dbReference>
<keyword evidence="3" id="KW-1185">Reference proteome</keyword>
<evidence type="ECO:0000256" key="1">
    <source>
        <dbReference type="SAM" id="MobiDB-lite"/>
    </source>
</evidence>
<dbReference type="PANTHER" id="PTHR37876:SF1">
    <property type="entry name" value="SERINE_ARGININE REPETITIVE MATRIX PROTEIN 4-LIKE-RELATED"/>
    <property type="match status" value="1"/>
</dbReference>
<proteinExistence type="predicted"/>
<comment type="caution">
    <text evidence="2">The sequence shown here is derived from an EMBL/GenBank/DDBJ whole genome shotgun (WGS) entry which is preliminary data.</text>
</comment>
<evidence type="ECO:0000313" key="3">
    <source>
        <dbReference type="Proteomes" id="UP000645828"/>
    </source>
</evidence>
<protein>
    <submittedName>
        <fullName evidence="2">(raccoon dog) hypothetical protein</fullName>
    </submittedName>
</protein>
<dbReference type="PANTHER" id="PTHR37876">
    <property type="entry name" value="PROTEIN GAR2-LIKE"/>
    <property type="match status" value="1"/>
</dbReference>
<dbReference type="EMBL" id="CAJHUB010000754">
    <property type="protein sequence ID" value="CAD7682850.1"/>
    <property type="molecule type" value="Genomic_DNA"/>
</dbReference>
<accession>A0A811Z2G2</accession>
<evidence type="ECO:0000313" key="2">
    <source>
        <dbReference type="EMBL" id="CAD7682850.1"/>
    </source>
</evidence>
<dbReference type="Proteomes" id="UP000645828">
    <property type="component" value="Unassembled WGS sequence"/>
</dbReference>
<name>A0A811Z2G2_NYCPR</name>
<feature type="compositionally biased region" description="Polar residues" evidence="1">
    <location>
        <begin position="1"/>
        <end position="25"/>
    </location>
</feature>
<dbReference type="AlphaFoldDB" id="A0A811Z2G2"/>
<feature type="compositionally biased region" description="Basic residues" evidence="1">
    <location>
        <begin position="26"/>
        <end position="41"/>
    </location>
</feature>
<feature type="region of interest" description="Disordered" evidence="1">
    <location>
        <begin position="1"/>
        <end position="119"/>
    </location>
</feature>
<feature type="compositionally biased region" description="Basic residues" evidence="1">
    <location>
        <begin position="50"/>
        <end position="60"/>
    </location>
</feature>